<evidence type="ECO:0000313" key="3">
    <source>
        <dbReference type="EMBL" id="MBP3950715.1"/>
    </source>
</evidence>
<proteinExistence type="predicted"/>
<dbReference type="EMBL" id="JAGKSQ010000002">
    <property type="protein sequence ID" value="MBP3950715.1"/>
    <property type="molecule type" value="Genomic_DNA"/>
</dbReference>
<dbReference type="PANTHER" id="PTHR33745:SF3">
    <property type="entry name" value="RSBT CO-ANTAGONIST PROTEIN RSBRC"/>
    <property type="match status" value="1"/>
</dbReference>
<dbReference type="InterPro" id="IPR051932">
    <property type="entry name" value="Bact_StressResp_Reg"/>
</dbReference>
<evidence type="ECO:0000259" key="2">
    <source>
        <dbReference type="PROSITE" id="PS50801"/>
    </source>
</evidence>
<feature type="domain" description="STAS" evidence="2">
    <location>
        <begin position="139"/>
        <end position="223"/>
    </location>
</feature>
<dbReference type="PROSITE" id="PS50801">
    <property type="entry name" value="STAS"/>
    <property type="match status" value="1"/>
</dbReference>
<accession>A0A940WY91</accession>
<dbReference type="InterPro" id="IPR036513">
    <property type="entry name" value="STAS_dom_sf"/>
</dbReference>
<protein>
    <submittedName>
        <fullName evidence="3">STAS domain-containing protein</fullName>
    </submittedName>
</protein>
<organism evidence="3 4">
    <name type="scientific">Halalkalibacter suaedae</name>
    <dbReference type="NCBI Taxonomy" id="2822140"/>
    <lineage>
        <taxon>Bacteria</taxon>
        <taxon>Bacillati</taxon>
        <taxon>Bacillota</taxon>
        <taxon>Bacilli</taxon>
        <taxon>Bacillales</taxon>
        <taxon>Bacillaceae</taxon>
        <taxon>Halalkalibacter</taxon>
    </lineage>
</organism>
<sequence>MNRQVPINLSCTDALNSIGENIIIADKEFKISWMNIEAIKTLSVVAPFYNLENAEKMIGLNMDFFHKRPGHQQQIMKHLSESHRARINIKGVLDADIVITPIKCEQNPQDIEGYMVMLMDITSQAEEQKKREQLIRELSVPILNIWDKTIALTLIGQLDVDRGEMVIATVLEECVSKGIEFVILSLAGINSFDDSIRANLQKLYDCLKLIGVQCIIVGIKPKLALNIIELNNSLTFRDANSALKYIMKHQNMKLAQI</sequence>
<comment type="caution">
    <text evidence="3">The sequence shown here is derived from an EMBL/GenBank/DDBJ whole genome shotgun (WGS) entry which is preliminary data.</text>
</comment>
<keyword evidence="1" id="KW-0597">Phosphoprotein</keyword>
<evidence type="ECO:0000256" key="1">
    <source>
        <dbReference type="ARBA" id="ARBA00022553"/>
    </source>
</evidence>
<dbReference type="Gene3D" id="3.30.750.24">
    <property type="entry name" value="STAS domain"/>
    <property type="match status" value="1"/>
</dbReference>
<dbReference type="InterPro" id="IPR002645">
    <property type="entry name" value="STAS_dom"/>
</dbReference>
<dbReference type="Pfam" id="PF01740">
    <property type="entry name" value="STAS"/>
    <property type="match status" value="1"/>
</dbReference>
<dbReference type="PANTHER" id="PTHR33745">
    <property type="entry name" value="RSBT ANTAGONIST PROTEIN RSBS-RELATED"/>
    <property type="match status" value="1"/>
</dbReference>
<dbReference type="Gene3D" id="3.30.450.20">
    <property type="entry name" value="PAS domain"/>
    <property type="match status" value="1"/>
</dbReference>
<dbReference type="SUPFAM" id="SSF52091">
    <property type="entry name" value="SpoIIaa-like"/>
    <property type="match status" value="1"/>
</dbReference>
<keyword evidence="4" id="KW-1185">Reference proteome</keyword>
<evidence type="ECO:0000313" key="4">
    <source>
        <dbReference type="Proteomes" id="UP000678228"/>
    </source>
</evidence>
<dbReference type="AlphaFoldDB" id="A0A940WY91"/>
<dbReference type="Proteomes" id="UP000678228">
    <property type="component" value="Unassembled WGS sequence"/>
</dbReference>
<dbReference type="CDD" id="cd07041">
    <property type="entry name" value="STAS_RsbR_RsbS_like"/>
    <property type="match status" value="1"/>
</dbReference>
<dbReference type="RefSeq" id="WP_210596397.1">
    <property type="nucleotide sequence ID" value="NZ_JAGKSQ010000002.1"/>
</dbReference>
<reference evidence="3" key="1">
    <citation type="submission" date="2021-03" db="EMBL/GenBank/DDBJ databases">
        <title>Bacillus suaedae sp. nov., isolated from Suaeda aralocaspica.</title>
        <authorList>
            <person name="Lei R.F.R."/>
        </authorList>
    </citation>
    <scope>NUCLEOTIDE SEQUENCE</scope>
    <source>
        <strain evidence="3">YZJH907-2</strain>
    </source>
</reference>
<name>A0A940WY91_9BACI</name>
<gene>
    <name evidence="3" type="ORF">J7W16_06175</name>
</gene>